<protein>
    <submittedName>
        <fullName evidence="3">Coiled-coil protein</fullName>
    </submittedName>
</protein>
<feature type="transmembrane region" description="Helical" evidence="2">
    <location>
        <begin position="268"/>
        <end position="290"/>
    </location>
</feature>
<accession>A0A0W0S062</accession>
<keyword evidence="2" id="KW-0812">Transmembrane</keyword>
<feature type="transmembrane region" description="Helical" evidence="2">
    <location>
        <begin position="126"/>
        <end position="146"/>
    </location>
</feature>
<dbReference type="PATRIC" id="fig|29422.6.peg.3170"/>
<dbReference type="AlphaFoldDB" id="A0A0W0S062"/>
<evidence type="ECO:0000256" key="2">
    <source>
        <dbReference type="SAM" id="Phobius"/>
    </source>
</evidence>
<feature type="transmembrane region" description="Helical" evidence="2">
    <location>
        <begin position="237"/>
        <end position="262"/>
    </location>
</feature>
<reference evidence="3 4" key="1">
    <citation type="submission" date="2015-11" db="EMBL/GenBank/DDBJ databases">
        <title>Genomic analysis of 38 Legionella species identifies large and diverse effector repertoires.</title>
        <authorList>
            <person name="Burstein D."/>
            <person name="Amaro F."/>
            <person name="Zusman T."/>
            <person name="Lifshitz Z."/>
            <person name="Cohen O."/>
            <person name="Gilbert J.A."/>
            <person name="Pupko T."/>
            <person name="Shuman H.A."/>
            <person name="Segal G."/>
        </authorList>
    </citation>
    <scope>NUCLEOTIDE SEQUENCE [LARGE SCALE GENOMIC DNA]</scope>
    <source>
        <strain evidence="3 4">ATCC 43878</strain>
    </source>
</reference>
<comment type="caution">
    <text evidence="3">The sequence shown here is derived from an EMBL/GenBank/DDBJ whole genome shotgun (WGS) entry which is preliminary data.</text>
</comment>
<sequence length="455" mass="50286">MVITLSPTSQDLISQLCIKNPSLLSTFQQLKSIDHKTLLDWFEVTRQIKGDEEETFRIASLHASLLKDLNESLNASKHKKSDKKSGGWSAKAKFALLAIAGTIYFGCEGFDGITAIMGIFSSVPTIAIFAAGTLFSILSIVVFYSFDLVEISKNLEVRSADAPKLLDVLLDEFKQIKALRLELSKTAGKTPQQLAEDLAIAELLLKRHQDLNESRIKLLQALDNPYLKVAKTATAGIAGIIFFSGGFFAGQTVALAIAGLFVSSVAATFWPVVLASVIVGLAAFSVYWFVERPGIENLISRWKGLDKEKMDALCESEVVERETNKLNTLIENLKQNASIETNKEQLESENKELRKNVVNLESQASSLQEKASHFETIASELREEVTRLSMQVEQMRESLQGVKEEQKEGMAIPEVETSKGSYNSGHTLFEKFNKSSPSENLAYRIDLPPSPVINC</sequence>
<feature type="coiled-coil region" evidence="1">
    <location>
        <begin position="316"/>
        <end position="405"/>
    </location>
</feature>
<dbReference type="OrthoDB" id="5653038at2"/>
<keyword evidence="4" id="KW-1185">Reference proteome</keyword>
<keyword evidence="2" id="KW-1133">Transmembrane helix</keyword>
<gene>
    <name evidence="3" type="ORF">Lbru_2994</name>
</gene>
<name>A0A0W0S062_9GAMM</name>
<keyword evidence="2" id="KW-0472">Membrane</keyword>
<dbReference type="EMBL" id="LNXV01000036">
    <property type="protein sequence ID" value="KTC76887.1"/>
    <property type="molecule type" value="Genomic_DNA"/>
</dbReference>
<proteinExistence type="predicted"/>
<dbReference type="RefSeq" id="WP_058442954.1">
    <property type="nucleotide sequence ID" value="NZ_CAAAHU010000021.1"/>
</dbReference>
<keyword evidence="1" id="KW-0175">Coiled coil</keyword>
<dbReference type="Proteomes" id="UP000054742">
    <property type="component" value="Unassembled WGS sequence"/>
</dbReference>
<evidence type="ECO:0000313" key="4">
    <source>
        <dbReference type="Proteomes" id="UP000054742"/>
    </source>
</evidence>
<evidence type="ECO:0000313" key="3">
    <source>
        <dbReference type="EMBL" id="KTC76887.1"/>
    </source>
</evidence>
<feature type="transmembrane region" description="Helical" evidence="2">
    <location>
        <begin position="94"/>
        <end position="120"/>
    </location>
</feature>
<evidence type="ECO:0000256" key="1">
    <source>
        <dbReference type="SAM" id="Coils"/>
    </source>
</evidence>
<organism evidence="3 4">
    <name type="scientific">Legionella brunensis</name>
    <dbReference type="NCBI Taxonomy" id="29422"/>
    <lineage>
        <taxon>Bacteria</taxon>
        <taxon>Pseudomonadati</taxon>
        <taxon>Pseudomonadota</taxon>
        <taxon>Gammaproteobacteria</taxon>
        <taxon>Legionellales</taxon>
        <taxon>Legionellaceae</taxon>
        <taxon>Legionella</taxon>
    </lineage>
</organism>